<dbReference type="Gene3D" id="3.40.50.2000">
    <property type="entry name" value="Glycogen Phosphorylase B"/>
    <property type="match status" value="2"/>
</dbReference>
<keyword evidence="2" id="KW-0808">Transferase</keyword>
<proteinExistence type="predicted"/>
<dbReference type="RefSeq" id="WP_097071213.1">
    <property type="nucleotide sequence ID" value="NZ_OBMT01000016.1"/>
</dbReference>
<sequence length="411" mass="44780">MSDPLLVVVLKGYPRLSETFIAQELLGLERAGLRLFLVSLRHPTDTRIHPVHREIKAPVHYLPEYLHEEPLRVARAALSGLRLPGFRAAFGAFWRDLKRDITRNRVRRFGQALVMAAELPPGNLWIHAHFAHTPASVARYCALLRGQSFTISAHAKDIWTSPDWELAEKMAQARWTVTCTASGRDHLAGLAPGAAVHLAYHGLDLDRFPPFAGTRPPRDGSASADPVQILSVGRAVPKKGYDVLLRALAKLPPGLHWRLTHIGGGGELEGLQALAHELSLDGRITWQGALAQEDVLAAYRRADLFVLASRRTPEGDRDGLPNVIVEAASQGLMPIGTELSGIPEFVTEGETGLLCPPEDPQALAAVLTRAITTPGLRARLGAAAEARVRTEFDARPGITRLTALFRSAWGG</sequence>
<evidence type="ECO:0000313" key="2">
    <source>
        <dbReference type="EMBL" id="SOC18281.1"/>
    </source>
</evidence>
<name>A0A285TE88_9RHOB</name>
<feature type="domain" description="Glycosyl transferase family 1" evidence="1">
    <location>
        <begin position="224"/>
        <end position="386"/>
    </location>
</feature>
<dbReference type="Pfam" id="PF00534">
    <property type="entry name" value="Glycos_transf_1"/>
    <property type="match status" value="1"/>
</dbReference>
<protein>
    <submittedName>
        <fullName evidence="2">Glycosyltransferase involved in cell wall bisynthesis</fullName>
    </submittedName>
</protein>
<dbReference type="InterPro" id="IPR001296">
    <property type="entry name" value="Glyco_trans_1"/>
</dbReference>
<dbReference type="CDD" id="cd03801">
    <property type="entry name" value="GT4_PimA-like"/>
    <property type="match status" value="1"/>
</dbReference>
<dbReference type="SUPFAM" id="SSF53756">
    <property type="entry name" value="UDP-Glycosyltransferase/glycogen phosphorylase"/>
    <property type="match status" value="1"/>
</dbReference>
<evidence type="ECO:0000259" key="1">
    <source>
        <dbReference type="Pfam" id="PF00534"/>
    </source>
</evidence>
<accession>A0A285TE88</accession>
<dbReference type="EMBL" id="OBMT01000016">
    <property type="protein sequence ID" value="SOC18281.1"/>
    <property type="molecule type" value="Genomic_DNA"/>
</dbReference>
<dbReference type="GO" id="GO:0016757">
    <property type="term" value="F:glycosyltransferase activity"/>
    <property type="evidence" value="ECO:0007669"/>
    <property type="project" value="InterPro"/>
</dbReference>
<organism evidence="2 3">
    <name type="scientific">Rhodobacter maris</name>
    <dbReference type="NCBI Taxonomy" id="446682"/>
    <lineage>
        <taxon>Bacteria</taxon>
        <taxon>Pseudomonadati</taxon>
        <taxon>Pseudomonadota</taxon>
        <taxon>Alphaproteobacteria</taxon>
        <taxon>Rhodobacterales</taxon>
        <taxon>Rhodobacter group</taxon>
        <taxon>Rhodobacter</taxon>
    </lineage>
</organism>
<dbReference type="OrthoDB" id="9790710at2"/>
<dbReference type="PANTHER" id="PTHR12526">
    <property type="entry name" value="GLYCOSYLTRANSFERASE"/>
    <property type="match status" value="1"/>
</dbReference>
<evidence type="ECO:0000313" key="3">
    <source>
        <dbReference type="Proteomes" id="UP000219111"/>
    </source>
</evidence>
<gene>
    <name evidence="2" type="ORF">SAMN05877831_11638</name>
</gene>
<keyword evidence="3" id="KW-1185">Reference proteome</keyword>
<dbReference type="Proteomes" id="UP000219111">
    <property type="component" value="Unassembled WGS sequence"/>
</dbReference>
<reference evidence="3" key="1">
    <citation type="submission" date="2017-08" db="EMBL/GenBank/DDBJ databases">
        <authorList>
            <person name="Varghese N."/>
            <person name="Submissions S."/>
        </authorList>
    </citation>
    <scope>NUCLEOTIDE SEQUENCE [LARGE SCALE GENOMIC DNA]</scope>
    <source>
        <strain evidence="3">JA276</strain>
    </source>
</reference>
<dbReference type="AlphaFoldDB" id="A0A285TE88"/>